<protein>
    <submittedName>
        <fullName evidence="1">Exodeoxyribonuclease</fullName>
    </submittedName>
</protein>
<dbReference type="EMBL" id="DAARNL010000115">
    <property type="protein sequence ID" value="HAE3253013.1"/>
    <property type="molecule type" value="Genomic_DNA"/>
</dbReference>
<proteinExistence type="predicted"/>
<evidence type="ECO:0000313" key="1">
    <source>
        <dbReference type="EMBL" id="HAE3253013.1"/>
    </source>
</evidence>
<reference evidence="1" key="2">
    <citation type="submission" date="2018-07" db="EMBL/GenBank/DDBJ databases">
        <authorList>
            <consortium name="NCBI Pathogen Detection Project"/>
        </authorList>
    </citation>
    <scope>NUCLEOTIDE SEQUENCE</scope>
    <source>
        <strain evidence="1">5202-64</strain>
    </source>
</reference>
<feature type="non-terminal residue" evidence="1">
    <location>
        <position position="121"/>
    </location>
</feature>
<gene>
    <name evidence="1" type="ORF">GND67_004995</name>
</gene>
<dbReference type="AlphaFoldDB" id="A0A729JUW5"/>
<feature type="non-terminal residue" evidence="1">
    <location>
        <position position="1"/>
    </location>
</feature>
<organism evidence="1">
    <name type="scientific">Salmonella enterica subsp. salamae serovar 48:d:z6</name>
    <dbReference type="NCBI Taxonomy" id="1151170"/>
    <lineage>
        <taxon>Bacteria</taxon>
        <taxon>Pseudomonadati</taxon>
        <taxon>Pseudomonadota</taxon>
        <taxon>Gammaproteobacteria</taxon>
        <taxon>Enterobacterales</taxon>
        <taxon>Enterobacteriaceae</taxon>
        <taxon>Salmonella</taxon>
    </lineage>
</organism>
<sequence>AGGGNKTDRNPDYEHTLDTLDVEIAMATLPMDFNIYELPGSVYRRAKEIVKKKESPFKEWSAALRATPGILDYSRAAIFALIRSAHPEFYHYPGRLQGYINANLTETDHENPTEEALTAAR</sequence>
<name>A0A729JUW5_SALER</name>
<comment type="caution">
    <text evidence="1">The sequence shown here is derived from an EMBL/GenBank/DDBJ whole genome shotgun (WGS) entry which is preliminary data.</text>
</comment>
<reference evidence="1" key="1">
    <citation type="journal article" date="2018" name="Genome Biol.">
        <title>SKESA: strategic k-mer extension for scrupulous assemblies.</title>
        <authorList>
            <person name="Souvorov A."/>
            <person name="Agarwala R."/>
            <person name="Lipman D.J."/>
        </authorList>
    </citation>
    <scope>NUCLEOTIDE SEQUENCE</scope>
    <source>
        <strain evidence="1">5202-64</strain>
    </source>
</reference>
<accession>A0A729JUW5</accession>